<gene>
    <name evidence="2" type="primary">lutA</name>
    <name evidence="2" type="ORF">Pla123a_21020</name>
</gene>
<accession>A0A5C5YR79</accession>
<dbReference type="EMBL" id="SJPO01000004">
    <property type="protein sequence ID" value="TWT77441.1"/>
    <property type="molecule type" value="Genomic_DNA"/>
</dbReference>
<feature type="domain" description="Cysteine-rich" evidence="1">
    <location>
        <begin position="132"/>
        <end position="215"/>
    </location>
</feature>
<dbReference type="InterPro" id="IPR004017">
    <property type="entry name" value="Cys_rich_dom"/>
</dbReference>
<organism evidence="2 3">
    <name type="scientific">Posidoniimonas polymericola</name>
    <dbReference type="NCBI Taxonomy" id="2528002"/>
    <lineage>
        <taxon>Bacteria</taxon>
        <taxon>Pseudomonadati</taxon>
        <taxon>Planctomycetota</taxon>
        <taxon>Planctomycetia</taxon>
        <taxon>Pirellulales</taxon>
        <taxon>Lacipirellulaceae</taxon>
        <taxon>Posidoniimonas</taxon>
    </lineage>
</organism>
<comment type="caution">
    <text evidence="2">The sequence shown here is derived from an EMBL/GenBank/DDBJ whole genome shotgun (WGS) entry which is preliminary data.</text>
</comment>
<dbReference type="PANTHER" id="PTHR30296">
    <property type="entry name" value="UNCHARACTERIZED PROTEIN YKGE"/>
    <property type="match status" value="1"/>
</dbReference>
<dbReference type="AlphaFoldDB" id="A0A5C5YR79"/>
<dbReference type="RefSeq" id="WP_146586584.1">
    <property type="nucleotide sequence ID" value="NZ_SJPO01000004.1"/>
</dbReference>
<sequence>MKVSLFIPCYVDQLYPQIGLAMAGVLERVGHEVDYPPGQTCCGQPAFNCGFQDDAREVAKHFLKTFADAELIGVPSGSCATMVRVFYRDLFEGTDLAQQAAAVAERTYEFSELLVDKLGVTDVGASLSGRATFHDGCHGLRELGIKDAPRKLLANVQGLELIEMAEAETCCGFGGTFAVKFPQISTAMAEVKSLSIDETEAQYVISNDPSCLLQISGYLSRQEKLQAKCLPKCLHLAEVLAGQ</sequence>
<dbReference type="GO" id="GO:0016491">
    <property type="term" value="F:oxidoreductase activity"/>
    <property type="evidence" value="ECO:0007669"/>
    <property type="project" value="UniProtKB-ARBA"/>
</dbReference>
<evidence type="ECO:0000313" key="2">
    <source>
        <dbReference type="EMBL" id="TWT77441.1"/>
    </source>
</evidence>
<dbReference type="PANTHER" id="PTHR30296:SF0">
    <property type="entry name" value="LACTATE UTILIZATION PROTEIN A"/>
    <property type="match status" value="1"/>
</dbReference>
<feature type="domain" description="Cysteine-rich" evidence="1">
    <location>
        <begin position="3"/>
        <end position="83"/>
    </location>
</feature>
<evidence type="ECO:0000313" key="3">
    <source>
        <dbReference type="Proteomes" id="UP000318478"/>
    </source>
</evidence>
<proteinExistence type="predicted"/>
<keyword evidence="3" id="KW-1185">Reference proteome</keyword>
<dbReference type="GO" id="GO:0005829">
    <property type="term" value="C:cytosol"/>
    <property type="evidence" value="ECO:0007669"/>
    <property type="project" value="TreeGrafter"/>
</dbReference>
<reference evidence="2 3" key="1">
    <citation type="submission" date="2019-02" db="EMBL/GenBank/DDBJ databases">
        <title>Deep-cultivation of Planctomycetes and their phenomic and genomic characterization uncovers novel biology.</title>
        <authorList>
            <person name="Wiegand S."/>
            <person name="Jogler M."/>
            <person name="Boedeker C."/>
            <person name="Pinto D."/>
            <person name="Vollmers J."/>
            <person name="Rivas-Marin E."/>
            <person name="Kohn T."/>
            <person name="Peeters S.H."/>
            <person name="Heuer A."/>
            <person name="Rast P."/>
            <person name="Oberbeckmann S."/>
            <person name="Bunk B."/>
            <person name="Jeske O."/>
            <person name="Meyerdierks A."/>
            <person name="Storesund J.E."/>
            <person name="Kallscheuer N."/>
            <person name="Luecker S."/>
            <person name="Lage O.M."/>
            <person name="Pohl T."/>
            <person name="Merkel B.J."/>
            <person name="Hornburger P."/>
            <person name="Mueller R.-W."/>
            <person name="Bruemmer F."/>
            <person name="Labrenz M."/>
            <person name="Spormann A.M."/>
            <person name="Op Den Camp H."/>
            <person name="Overmann J."/>
            <person name="Amann R."/>
            <person name="Jetten M.S.M."/>
            <person name="Mascher T."/>
            <person name="Medema M.H."/>
            <person name="Devos D.P."/>
            <person name="Kaster A.-K."/>
            <person name="Ovreas L."/>
            <person name="Rohde M."/>
            <person name="Galperin M.Y."/>
            <person name="Jogler C."/>
        </authorList>
    </citation>
    <scope>NUCLEOTIDE SEQUENCE [LARGE SCALE GENOMIC DNA]</scope>
    <source>
        <strain evidence="2 3">Pla123a</strain>
    </source>
</reference>
<name>A0A5C5YR79_9BACT</name>
<dbReference type="Pfam" id="PF02754">
    <property type="entry name" value="CCG"/>
    <property type="match status" value="2"/>
</dbReference>
<evidence type="ECO:0000259" key="1">
    <source>
        <dbReference type="Pfam" id="PF02754"/>
    </source>
</evidence>
<dbReference type="Proteomes" id="UP000318478">
    <property type="component" value="Unassembled WGS sequence"/>
</dbReference>
<dbReference type="OrthoDB" id="9770306at2"/>
<protein>
    <submittedName>
        <fullName evidence="2">Lactate utilization protein A</fullName>
    </submittedName>
</protein>